<dbReference type="PANTHER" id="PTHR47777:SF1">
    <property type="entry name" value="HOMEOBOX PROTEIN SEBOX"/>
    <property type="match status" value="1"/>
</dbReference>
<evidence type="ECO:0000256" key="5">
    <source>
        <dbReference type="ARBA" id="ARBA00023155"/>
    </source>
</evidence>
<dbReference type="Ensembl" id="ENSNFUT00015015512.1">
    <property type="protein sequence ID" value="ENSNFUP00015014788.1"/>
    <property type="gene ID" value="ENSNFUG00015007169.1"/>
</dbReference>
<dbReference type="PROSITE" id="PS50071">
    <property type="entry name" value="HOMEOBOX_2"/>
    <property type="match status" value="1"/>
</dbReference>
<evidence type="ECO:0000256" key="8">
    <source>
        <dbReference type="RuleBase" id="RU000682"/>
    </source>
</evidence>
<dbReference type="GeneTree" id="ENSGT00920000149180"/>
<feature type="region of interest" description="Disordered" evidence="9">
    <location>
        <begin position="1"/>
        <end position="24"/>
    </location>
</feature>
<feature type="compositionally biased region" description="Polar residues" evidence="9">
    <location>
        <begin position="85"/>
        <end position="106"/>
    </location>
</feature>
<reference evidence="11" key="3">
    <citation type="submission" date="2025-09" db="UniProtKB">
        <authorList>
            <consortium name="Ensembl"/>
        </authorList>
    </citation>
    <scope>IDENTIFICATION</scope>
</reference>
<reference evidence="11" key="1">
    <citation type="submission" date="2014-08" db="EMBL/GenBank/DDBJ databases">
        <authorList>
            <person name="Senf B."/>
            <person name="Petzold A."/>
            <person name="Downie B.R."/>
            <person name="Koch P."/>
            <person name="Platzer M."/>
        </authorList>
    </citation>
    <scope>NUCLEOTIDE SEQUENCE [LARGE SCALE GENOMIC DNA]</scope>
    <source>
        <strain evidence="11">GRZ</strain>
    </source>
</reference>
<dbReference type="SUPFAM" id="SSF46689">
    <property type="entry name" value="Homeodomain-like"/>
    <property type="match status" value="1"/>
</dbReference>
<dbReference type="SMART" id="SM00389">
    <property type="entry name" value="HOX"/>
    <property type="match status" value="1"/>
</dbReference>
<dbReference type="GO" id="GO:0003677">
    <property type="term" value="F:DNA binding"/>
    <property type="evidence" value="ECO:0007669"/>
    <property type="project" value="UniProtKB-UniRule"/>
</dbReference>
<dbReference type="Pfam" id="PF00046">
    <property type="entry name" value="Homeodomain"/>
    <property type="match status" value="1"/>
</dbReference>
<evidence type="ECO:0000256" key="1">
    <source>
        <dbReference type="ARBA" id="ARBA00004123"/>
    </source>
</evidence>
<feature type="DNA-binding region" description="Homeobox" evidence="7">
    <location>
        <begin position="19"/>
        <end position="78"/>
    </location>
</feature>
<accession>A0A8C6L7F0</accession>
<protein>
    <recommendedName>
        <fullName evidence="10">Homeobox domain-containing protein</fullName>
    </recommendedName>
</protein>
<evidence type="ECO:0000256" key="6">
    <source>
        <dbReference type="ARBA" id="ARBA00023242"/>
    </source>
</evidence>
<dbReference type="AlphaFoldDB" id="A0A8C6L7F0"/>
<evidence type="ECO:0000256" key="7">
    <source>
        <dbReference type="PROSITE-ProRule" id="PRU00108"/>
    </source>
</evidence>
<dbReference type="CDD" id="cd00086">
    <property type="entry name" value="homeodomain"/>
    <property type="match status" value="1"/>
</dbReference>
<evidence type="ECO:0000259" key="10">
    <source>
        <dbReference type="PROSITE" id="PS50071"/>
    </source>
</evidence>
<dbReference type="InterPro" id="IPR001356">
    <property type="entry name" value="HD"/>
</dbReference>
<comment type="similarity">
    <text evidence="2">Belongs to the paired homeobox family.</text>
</comment>
<evidence type="ECO:0000256" key="4">
    <source>
        <dbReference type="ARBA" id="ARBA00023125"/>
    </source>
</evidence>
<evidence type="ECO:0000313" key="12">
    <source>
        <dbReference type="Proteomes" id="UP000694548"/>
    </source>
</evidence>
<dbReference type="InterPro" id="IPR009057">
    <property type="entry name" value="Homeodomain-like_sf"/>
</dbReference>
<keyword evidence="4 7" id="KW-0238">DNA-binding</keyword>
<evidence type="ECO:0000256" key="2">
    <source>
        <dbReference type="ARBA" id="ARBA00005733"/>
    </source>
</evidence>
<feature type="domain" description="Homeobox" evidence="10">
    <location>
        <begin position="17"/>
        <end position="77"/>
    </location>
</feature>
<feature type="region of interest" description="Disordered" evidence="9">
    <location>
        <begin position="77"/>
        <end position="116"/>
    </location>
</feature>
<dbReference type="Gene3D" id="1.10.10.60">
    <property type="entry name" value="Homeodomain-like"/>
    <property type="match status" value="1"/>
</dbReference>
<reference evidence="11" key="2">
    <citation type="submission" date="2025-08" db="UniProtKB">
        <authorList>
            <consortium name="Ensembl"/>
        </authorList>
    </citation>
    <scope>IDENTIFICATION</scope>
</reference>
<keyword evidence="6 7" id="KW-0539">Nucleus</keyword>
<dbReference type="GO" id="GO:0005634">
    <property type="term" value="C:nucleus"/>
    <property type="evidence" value="ECO:0007669"/>
    <property type="project" value="UniProtKB-SubCell"/>
</dbReference>
<dbReference type="PANTHER" id="PTHR47777">
    <property type="entry name" value="HOMEOBOX PROTEIN SEBOX"/>
    <property type="match status" value="1"/>
</dbReference>
<name>A0A8C6L7F0_NOTFU</name>
<comment type="subcellular location">
    <subcellularLocation>
        <location evidence="1 7 8">Nucleus</location>
    </subcellularLocation>
</comment>
<organism evidence="11 12">
    <name type="scientific">Nothobranchius furzeri</name>
    <name type="common">Turquoise killifish</name>
    <dbReference type="NCBI Taxonomy" id="105023"/>
    <lineage>
        <taxon>Eukaryota</taxon>
        <taxon>Metazoa</taxon>
        <taxon>Chordata</taxon>
        <taxon>Craniata</taxon>
        <taxon>Vertebrata</taxon>
        <taxon>Euteleostomi</taxon>
        <taxon>Actinopterygii</taxon>
        <taxon>Neopterygii</taxon>
        <taxon>Teleostei</taxon>
        <taxon>Neoteleostei</taxon>
        <taxon>Acanthomorphata</taxon>
        <taxon>Ovalentaria</taxon>
        <taxon>Atherinomorphae</taxon>
        <taxon>Cyprinodontiformes</taxon>
        <taxon>Nothobranchiidae</taxon>
        <taxon>Nothobranchius</taxon>
    </lineage>
</organism>
<dbReference type="Proteomes" id="UP000694548">
    <property type="component" value="Chromosome sgr11"/>
</dbReference>
<keyword evidence="5 7" id="KW-0371">Homeobox</keyword>
<keyword evidence="12" id="KW-1185">Reference proteome</keyword>
<proteinExistence type="inferred from homology"/>
<dbReference type="FunFam" id="1.10.10.60:FF:000312">
    <property type="entry name" value="Mix-type homeobox gene 1"/>
    <property type="match status" value="1"/>
</dbReference>
<keyword evidence="3" id="KW-0217">Developmental protein</keyword>
<evidence type="ECO:0000256" key="3">
    <source>
        <dbReference type="ARBA" id="ARBA00022473"/>
    </source>
</evidence>
<feature type="compositionally biased region" description="Basic and acidic residues" evidence="9">
    <location>
        <begin position="1"/>
        <end position="11"/>
    </location>
</feature>
<evidence type="ECO:0000313" key="11">
    <source>
        <dbReference type="Ensembl" id="ENSNFUP00015014788.1"/>
    </source>
</evidence>
<sequence length="183" mass="20603">FLSDSHHDGAFRTRSGTSRRRKRTTFTKAQLSHLEKVFSATQYPDIKMKERLASIIGLPESKIQVWFQNRRARQFKSKKPRLPAVSSSPLLTPTSHCRSPALSSPSGYPAPSLPQSSRLSSILDTQYTPVPPPASQDNYILTSDSFGVKENVACLVNRRSWVRIPAVPFDVPLCFYIFLFASF</sequence>
<dbReference type="InterPro" id="IPR042223">
    <property type="entry name" value="SEBOX"/>
</dbReference>
<evidence type="ECO:0000256" key="9">
    <source>
        <dbReference type="SAM" id="MobiDB-lite"/>
    </source>
</evidence>